<feature type="compositionally biased region" description="Polar residues" evidence="1">
    <location>
        <begin position="89"/>
        <end position="98"/>
    </location>
</feature>
<feature type="compositionally biased region" description="Polar residues" evidence="1">
    <location>
        <begin position="288"/>
        <end position="298"/>
    </location>
</feature>
<evidence type="ECO:0000313" key="3">
    <source>
        <dbReference type="EMBL" id="KAK3764006.1"/>
    </source>
</evidence>
<comment type="caution">
    <text evidence="3">The sequence shown here is derived from an EMBL/GenBank/DDBJ whole genome shotgun (WGS) entry which is preliminary data.</text>
</comment>
<dbReference type="SMART" id="SM00439">
    <property type="entry name" value="BAH"/>
    <property type="match status" value="1"/>
</dbReference>
<dbReference type="GO" id="GO:0003682">
    <property type="term" value="F:chromatin binding"/>
    <property type="evidence" value="ECO:0007669"/>
    <property type="project" value="InterPro"/>
</dbReference>
<dbReference type="InterPro" id="IPR043151">
    <property type="entry name" value="BAH_sf"/>
</dbReference>
<feature type="compositionally biased region" description="Basic and acidic residues" evidence="1">
    <location>
        <begin position="71"/>
        <end position="83"/>
    </location>
</feature>
<evidence type="ECO:0000313" key="4">
    <source>
        <dbReference type="Proteomes" id="UP001283361"/>
    </source>
</evidence>
<feature type="compositionally biased region" description="Basic and acidic residues" evidence="1">
    <location>
        <begin position="424"/>
        <end position="436"/>
    </location>
</feature>
<dbReference type="PANTHER" id="PTHR46576">
    <property type="entry name" value="BROMO ADJACENT HOMOLOGY DOMAIN-CONTAINING 1 PROTEIN"/>
    <property type="match status" value="1"/>
</dbReference>
<feature type="region of interest" description="Disordered" evidence="1">
    <location>
        <begin position="782"/>
        <end position="876"/>
    </location>
</feature>
<feature type="compositionally biased region" description="Polar residues" evidence="1">
    <location>
        <begin position="866"/>
        <end position="876"/>
    </location>
</feature>
<feature type="compositionally biased region" description="Acidic residues" evidence="1">
    <location>
        <begin position="1165"/>
        <end position="1174"/>
    </location>
</feature>
<dbReference type="GO" id="GO:0045892">
    <property type="term" value="P:negative regulation of DNA-templated transcription"/>
    <property type="evidence" value="ECO:0007669"/>
    <property type="project" value="TreeGrafter"/>
</dbReference>
<feature type="compositionally biased region" description="Low complexity" evidence="1">
    <location>
        <begin position="1030"/>
        <end position="1052"/>
    </location>
</feature>
<feature type="compositionally biased region" description="Low complexity" evidence="1">
    <location>
        <begin position="51"/>
        <end position="64"/>
    </location>
</feature>
<feature type="compositionally biased region" description="Low complexity" evidence="1">
    <location>
        <begin position="32"/>
        <end position="44"/>
    </location>
</feature>
<dbReference type="Pfam" id="PF01426">
    <property type="entry name" value="BAH"/>
    <property type="match status" value="1"/>
</dbReference>
<dbReference type="EMBL" id="JAWDGP010004477">
    <property type="protein sequence ID" value="KAK3764006.1"/>
    <property type="molecule type" value="Genomic_DNA"/>
</dbReference>
<feature type="compositionally biased region" description="Polar residues" evidence="1">
    <location>
        <begin position="782"/>
        <end position="794"/>
    </location>
</feature>
<feature type="compositionally biased region" description="Basic residues" evidence="1">
    <location>
        <begin position="154"/>
        <end position="171"/>
    </location>
</feature>
<dbReference type="Gene3D" id="2.30.30.490">
    <property type="match status" value="1"/>
</dbReference>
<dbReference type="InterPro" id="IPR053032">
    <property type="entry name" value="BAH_domain-containing"/>
</dbReference>
<reference evidence="3" key="1">
    <citation type="journal article" date="2023" name="G3 (Bethesda)">
        <title>A reference genome for the long-term kleptoplast-retaining sea slug Elysia crispata morphotype clarki.</title>
        <authorList>
            <person name="Eastman K.E."/>
            <person name="Pendleton A.L."/>
            <person name="Shaikh M.A."/>
            <person name="Suttiyut T."/>
            <person name="Ogas R."/>
            <person name="Tomko P."/>
            <person name="Gavelis G."/>
            <person name="Widhalm J.R."/>
            <person name="Wisecaver J.H."/>
        </authorList>
    </citation>
    <scope>NUCLEOTIDE SEQUENCE</scope>
    <source>
        <strain evidence="3">ECLA1</strain>
    </source>
</reference>
<feature type="compositionally biased region" description="Low complexity" evidence="1">
    <location>
        <begin position="504"/>
        <end position="521"/>
    </location>
</feature>
<feature type="region of interest" description="Disordered" evidence="1">
    <location>
        <begin position="1"/>
        <end position="172"/>
    </location>
</feature>
<sequence length="1516" mass="166209">MSSPAKSPSKSAARSPSKPVPKSPPKTVGKLSTNAAQTKTSAKSAAKDLPKSPAKSKSPSPGAKQTAKQPKPAEKKAMKKTPEKAGSGSERSGSQNRGKSPRPASKASSSKGSQTAKAKIAAKQRETRISNLKAKTVSQSKKKAQNVLGNCKKTPLKKTPSKIVAKTKKKKIERELSTSQFIDLWTLANIGKREASLNASMKVNIMYESAAKSPPKQSPIKTCNDSEEVKDKAQQDKSTPKKSASENKDQAVEKEEKKTKRPMLSVCKGTKSKKLVLSTGLKVRQKSGLCSPSKTLSTEQRKRKSPHYKIFKEEPVSKSRKIEAKKTKPAVKSKVKAASKAKKKKKKSKVAPSGHHLCNIIEKSPRQASLIAKAMIAMEQEEDVVLESAARTKVYDWQELRPPHQSNRRRIVWVPGLVKSIKDKEDKSDVKVDTNGKDPTSGSLLSTSTEPSEALHSALLRTLHEVGDPRLLREFYRAQRDDFPGFVDVEKCDPPPPPPKKEASPPTSTTTATTTVSPVKEVPTSRAKSKPAPVAASPPVKKPPKVGVSDKKSGTCSPAKPQPCRVATPIPQFPLGQRTSHMTSFIHHPMSHQHQRLHQQQQEQQKQAYPQQQTPQQAHTHHPQPIKVTPYSPGPAFIYQFVSPPPPSPSPSPLTYGLGGTASPAPHGDFQSSFTLNHMGTLSLGRRGVNPYDPTYNSSMQQVGLGFPSYYQASLQALHQPQNMQSLTNLSSLQGLQNLPNLPNLPSLPNLGSLQPMGVQQFPLVQPAPVVAHQQLPHDVTQFSPLRPNFSSFSRMPPGRDGAGFARPQPMMPPPAHSHKPSHTPMGPPPVPPIAPSARPASSPHHQHHQQHHLPHHQLQHQQHQSGTSPIESLRSMNPQGVQPILQSRVLQFSNPTAVYQHPQGYHALSQAVAHQHVNLAPKPINNAKVASSSPQAKQQAASNACHFIQTQSTPCKKELSSDNTNPSCDIIYKAPTCNAEVQTKPAVNRRTSTEVADISDLLHSAHNAMFETESGTPPVGSRDHHQPPSTSYSSETSSNFSSHDSHAKSSAGSAATSFNTAYSMSTILDLPSQKLKSEPQVASSCEFSPQVMQNSFSVVVNSPSNLHIAFPSNVNNRTGSEQGSMNGLAVVKKEQEDKHPVKEEETRKQDTEPKKRKGGVIIIEDSEESSEDEPLAKLIKRDAPQKPVPKPKAVELPSKVKIVQKLTSSPVKPKKSGVKPKSIKVSPIKAKQKPKVSPVKLKRLKKAKKAAEVAASPLAKSGTGKPKVKRAAGKAAKGTSTKPKKPVVKKAKLDLHNVQPLPRPINNHGWTWVGDGYVGPVPKLTIAREEHVRMRRCFKSMRHKSGEQVTVGDCVLLQSDGTDSNVPYVARVTRLWETLNGEKMFSMLWYYQPEHTATGREPEDGEQELFASKHREENSVACIDDRCYVLMYNEYCRLEAEAARSDQGVKLPRWREEIPGVSADDQHLRRRPPPSNACVDNIWFCRYDYDIRKKYVRKPKHKKSSLRYRAPCKLA</sequence>
<feature type="region of interest" description="Disordered" evidence="1">
    <location>
        <begin position="287"/>
        <end position="359"/>
    </location>
</feature>
<feature type="compositionally biased region" description="Basic and acidic residues" evidence="1">
    <location>
        <begin position="227"/>
        <end position="258"/>
    </location>
</feature>
<feature type="region of interest" description="Disordered" evidence="1">
    <location>
        <begin position="424"/>
        <end position="450"/>
    </location>
</feature>
<dbReference type="GO" id="GO:0005677">
    <property type="term" value="C:chromatin silencing complex"/>
    <property type="evidence" value="ECO:0007669"/>
    <property type="project" value="TreeGrafter"/>
</dbReference>
<feature type="region of interest" description="Disordered" evidence="1">
    <location>
        <begin position="1133"/>
        <end position="1193"/>
    </location>
</feature>
<feature type="compositionally biased region" description="Pro residues" evidence="1">
    <location>
        <begin position="643"/>
        <end position="652"/>
    </location>
</feature>
<feature type="compositionally biased region" description="Polar residues" evidence="1">
    <location>
        <begin position="437"/>
        <end position="450"/>
    </location>
</feature>
<feature type="region of interest" description="Disordered" evidence="1">
    <location>
        <begin position="1253"/>
        <end position="1288"/>
    </location>
</feature>
<feature type="compositionally biased region" description="Low complexity" evidence="1">
    <location>
        <begin position="1"/>
        <end position="17"/>
    </location>
</feature>
<feature type="compositionally biased region" description="Basic residues" evidence="1">
    <location>
        <begin position="845"/>
        <end position="859"/>
    </location>
</feature>
<dbReference type="PANTHER" id="PTHR46576:SF1">
    <property type="entry name" value="BROMO ADJACENT HOMOLOGY DOMAIN-CONTAINING 1 PROTEIN"/>
    <property type="match status" value="1"/>
</dbReference>
<keyword evidence="4" id="KW-1185">Reference proteome</keyword>
<feature type="region of interest" description="Disordered" evidence="1">
    <location>
        <begin position="486"/>
        <end position="565"/>
    </location>
</feature>
<feature type="compositionally biased region" description="Low complexity" evidence="1">
    <location>
        <begin position="104"/>
        <end position="119"/>
    </location>
</feature>
<dbReference type="GO" id="GO:0031507">
    <property type="term" value="P:heterochromatin formation"/>
    <property type="evidence" value="ECO:0007669"/>
    <property type="project" value="TreeGrafter"/>
</dbReference>
<feature type="compositionally biased region" description="Low complexity" evidence="1">
    <location>
        <begin position="598"/>
        <end position="618"/>
    </location>
</feature>
<proteinExistence type="predicted"/>
<dbReference type="Proteomes" id="UP001283361">
    <property type="component" value="Unassembled WGS sequence"/>
</dbReference>
<evidence type="ECO:0000256" key="1">
    <source>
        <dbReference type="SAM" id="MobiDB-lite"/>
    </source>
</evidence>
<protein>
    <recommendedName>
        <fullName evidence="2">BAH domain-containing protein</fullName>
    </recommendedName>
</protein>
<evidence type="ECO:0000259" key="2">
    <source>
        <dbReference type="PROSITE" id="PS51038"/>
    </source>
</evidence>
<feature type="compositionally biased region" description="Basic and acidic residues" evidence="1">
    <location>
        <begin position="1133"/>
        <end position="1154"/>
    </location>
</feature>
<feature type="region of interest" description="Disordered" evidence="1">
    <location>
        <begin position="209"/>
        <end position="269"/>
    </location>
</feature>
<dbReference type="PROSITE" id="PS51038">
    <property type="entry name" value="BAH"/>
    <property type="match status" value="1"/>
</dbReference>
<feature type="compositionally biased region" description="Pro residues" evidence="1">
    <location>
        <begin position="826"/>
        <end position="835"/>
    </location>
</feature>
<organism evidence="3 4">
    <name type="scientific">Elysia crispata</name>
    <name type="common">lettuce slug</name>
    <dbReference type="NCBI Taxonomy" id="231223"/>
    <lineage>
        <taxon>Eukaryota</taxon>
        <taxon>Metazoa</taxon>
        <taxon>Spiralia</taxon>
        <taxon>Lophotrochozoa</taxon>
        <taxon>Mollusca</taxon>
        <taxon>Gastropoda</taxon>
        <taxon>Heterobranchia</taxon>
        <taxon>Euthyneura</taxon>
        <taxon>Panpulmonata</taxon>
        <taxon>Sacoglossa</taxon>
        <taxon>Placobranchoidea</taxon>
        <taxon>Plakobranchidae</taxon>
        <taxon>Elysia</taxon>
    </lineage>
</organism>
<feature type="domain" description="BAH" evidence="2">
    <location>
        <begin position="1348"/>
        <end position="1501"/>
    </location>
</feature>
<accession>A0AAE0Z8I7</accession>
<dbReference type="GO" id="GO:0000976">
    <property type="term" value="F:transcription cis-regulatory region binding"/>
    <property type="evidence" value="ECO:0007669"/>
    <property type="project" value="TreeGrafter"/>
</dbReference>
<feature type="compositionally biased region" description="Low complexity" evidence="1">
    <location>
        <begin position="530"/>
        <end position="539"/>
    </location>
</feature>
<feature type="compositionally biased region" description="Basic and acidic residues" evidence="1">
    <location>
        <begin position="310"/>
        <end position="326"/>
    </location>
</feature>
<name>A0AAE0Z8I7_9GAST</name>
<dbReference type="InterPro" id="IPR001025">
    <property type="entry name" value="BAH_dom"/>
</dbReference>
<feature type="compositionally biased region" description="Basic and acidic residues" evidence="1">
    <location>
        <begin position="486"/>
        <end position="503"/>
    </location>
</feature>
<feature type="region of interest" description="Disordered" evidence="1">
    <location>
        <begin position="589"/>
        <end position="669"/>
    </location>
</feature>
<gene>
    <name evidence="3" type="ORF">RRG08_004370</name>
</gene>
<feature type="region of interest" description="Disordered" evidence="1">
    <location>
        <begin position="1012"/>
        <end position="1052"/>
    </location>
</feature>
<feature type="compositionally biased region" description="Basic residues" evidence="1">
    <location>
        <begin position="327"/>
        <end position="349"/>
    </location>
</feature>